<protein>
    <submittedName>
        <fullName evidence="5">GT2 family glycosyltransferase</fullName>
    </submittedName>
</protein>
<reference evidence="5 6" key="1">
    <citation type="submission" date="2018-08" db="EMBL/GenBank/DDBJ databases">
        <title>Genomic Encyclopedia of Archaeal and Bacterial Type Strains, Phase II (KMG-II): from individual species to whole genera.</title>
        <authorList>
            <person name="Goeker M."/>
        </authorList>
    </citation>
    <scope>NUCLEOTIDE SEQUENCE [LARGE SCALE GENOMIC DNA]</scope>
    <source>
        <strain evidence="5 6">DSM 15986</strain>
    </source>
</reference>
<keyword evidence="2" id="KW-0328">Glycosyltransferase</keyword>
<dbReference type="Pfam" id="PF00535">
    <property type="entry name" value="Glycos_transf_2"/>
    <property type="match status" value="1"/>
</dbReference>
<proteinExistence type="inferred from homology"/>
<accession>A0A3E0E3F7</accession>
<dbReference type="GO" id="GO:0016757">
    <property type="term" value="F:glycosyltransferase activity"/>
    <property type="evidence" value="ECO:0007669"/>
    <property type="project" value="UniProtKB-KW"/>
</dbReference>
<dbReference type="InterPro" id="IPR029044">
    <property type="entry name" value="Nucleotide-diphossugar_trans"/>
</dbReference>
<evidence type="ECO:0000313" key="5">
    <source>
        <dbReference type="EMBL" id="REG91486.1"/>
    </source>
</evidence>
<evidence type="ECO:0000256" key="1">
    <source>
        <dbReference type="ARBA" id="ARBA00006739"/>
    </source>
</evidence>
<evidence type="ECO:0000313" key="6">
    <source>
        <dbReference type="Proteomes" id="UP000256405"/>
    </source>
</evidence>
<dbReference type="EMBL" id="QUNF01000004">
    <property type="protein sequence ID" value="REG91486.1"/>
    <property type="molecule type" value="Genomic_DNA"/>
</dbReference>
<keyword evidence="3 5" id="KW-0808">Transferase</keyword>
<dbReference type="Gene3D" id="3.90.550.10">
    <property type="entry name" value="Spore Coat Polysaccharide Biosynthesis Protein SpsA, Chain A"/>
    <property type="match status" value="1"/>
</dbReference>
<dbReference type="InterPro" id="IPR001173">
    <property type="entry name" value="Glyco_trans_2-like"/>
</dbReference>
<evidence type="ECO:0000259" key="4">
    <source>
        <dbReference type="Pfam" id="PF00535"/>
    </source>
</evidence>
<dbReference type="OrthoDB" id="9771846at2"/>
<dbReference type="Proteomes" id="UP000256405">
    <property type="component" value="Unassembled WGS sequence"/>
</dbReference>
<comment type="similarity">
    <text evidence="1">Belongs to the glycosyltransferase 2 family.</text>
</comment>
<dbReference type="SUPFAM" id="SSF53448">
    <property type="entry name" value="Nucleotide-diphospho-sugar transferases"/>
    <property type="match status" value="1"/>
</dbReference>
<comment type="caution">
    <text evidence="5">The sequence shown here is derived from an EMBL/GenBank/DDBJ whole genome shotgun (WGS) entry which is preliminary data.</text>
</comment>
<name>A0A3E0E3F7_9BACT</name>
<feature type="domain" description="Glycosyltransferase 2-like" evidence="4">
    <location>
        <begin position="6"/>
        <end position="108"/>
    </location>
</feature>
<dbReference type="RefSeq" id="WP_086540660.1">
    <property type="nucleotide sequence ID" value="NZ_MSSW01000010.1"/>
</dbReference>
<sequence>MRVTAVIVTYGDRFRLVNQVVNRIIEEGTSEIWIVDNDSLPNSRVQLKTLEKSDPKLRVFYNSENLGSSGAYHQILEFAYKLAEERIFWFLDDDNLPQKGALNALINAEKQLTIGEKSPVLYSYRGDSWPEDRKAVSEGMIKGPKINSFCGFHLSVFLKSKFSRKLGSDSASIKYPVIEVKWGPYGGLFTRMKNLKQIGLPDKNFFLYADDQEFTLRFVSEGIPQYLIYESQIQDLDQSIGSDGGYFSASTSAIKLFYGLRNTTYLSKKISDNPGIYNLNKIVFKLMMSLNAAKNYFRNPELVKERIRLFKLAFEDGEKGILGKTYPN</sequence>
<keyword evidence="6" id="KW-1185">Reference proteome</keyword>
<evidence type="ECO:0000256" key="3">
    <source>
        <dbReference type="ARBA" id="ARBA00022679"/>
    </source>
</evidence>
<gene>
    <name evidence="5" type="ORF">C8N25_104100</name>
</gene>
<organism evidence="5 6">
    <name type="scientific">Algoriphagus antarcticus</name>
    <dbReference type="NCBI Taxonomy" id="238540"/>
    <lineage>
        <taxon>Bacteria</taxon>
        <taxon>Pseudomonadati</taxon>
        <taxon>Bacteroidota</taxon>
        <taxon>Cytophagia</taxon>
        <taxon>Cytophagales</taxon>
        <taxon>Cyclobacteriaceae</taxon>
        <taxon>Algoriphagus</taxon>
    </lineage>
</organism>
<dbReference type="AlphaFoldDB" id="A0A3E0E3F7"/>
<evidence type="ECO:0000256" key="2">
    <source>
        <dbReference type="ARBA" id="ARBA00022676"/>
    </source>
</evidence>
<dbReference type="PANTHER" id="PTHR43179:SF12">
    <property type="entry name" value="GALACTOFURANOSYLTRANSFERASE GLFT2"/>
    <property type="match status" value="1"/>
</dbReference>
<dbReference type="PANTHER" id="PTHR43179">
    <property type="entry name" value="RHAMNOSYLTRANSFERASE WBBL"/>
    <property type="match status" value="1"/>
</dbReference>